<name>A0A2S7MY25_9BACI</name>
<evidence type="ECO:0000313" key="2">
    <source>
        <dbReference type="EMBL" id="PQD94638.1"/>
    </source>
</evidence>
<evidence type="ECO:0000259" key="1">
    <source>
        <dbReference type="Pfam" id="PF03625"/>
    </source>
</evidence>
<gene>
    <name evidence="2" type="ORF">CYL18_13330</name>
</gene>
<dbReference type="Gene3D" id="3.30.310.70">
    <property type="entry name" value="TT1751-like domain"/>
    <property type="match status" value="1"/>
</dbReference>
<sequence length="128" mass="14563">MFHYTVETSKSLADALQSLEESLKEDKFGVLWKFDVKDTLKNKGFELENPYMILEVCNPKEAHKVLSANELVGYFLPCKIVVYQDNQGKTKIGMPKPSTLIEMVDDDTLKEIASDIEDRLIACMDKAK</sequence>
<proteinExistence type="predicted"/>
<dbReference type="CDD" id="cd14797">
    <property type="entry name" value="DUF302"/>
    <property type="match status" value="1"/>
</dbReference>
<accession>A0A2S7MY25</accession>
<dbReference type="InterPro" id="IPR005180">
    <property type="entry name" value="DUF302"/>
</dbReference>
<dbReference type="PANTHER" id="PTHR38342">
    <property type="entry name" value="SLR5037 PROTEIN"/>
    <property type="match status" value="1"/>
</dbReference>
<dbReference type="PANTHER" id="PTHR38342:SF1">
    <property type="entry name" value="SLR5037 PROTEIN"/>
    <property type="match status" value="1"/>
</dbReference>
<dbReference type="RefSeq" id="WP_104850019.1">
    <property type="nucleotide sequence ID" value="NZ_PKOZ01000008.1"/>
</dbReference>
<reference evidence="2 3" key="1">
    <citation type="submission" date="2017-12" db="EMBL/GenBank/DDBJ databases">
        <title>Taxonomic description and draft genome of Pradoshia cofamensis Gen. nov., sp. nov., a thermotolerant bacillale isolated from anterior gut of earthworm Eisenia fetida.</title>
        <authorList>
            <person name="Saha T."/>
            <person name="Chakraborty R."/>
        </authorList>
    </citation>
    <scope>NUCLEOTIDE SEQUENCE [LARGE SCALE GENOMIC DNA]</scope>
    <source>
        <strain evidence="2 3">EAG3</strain>
    </source>
</reference>
<dbReference type="PIRSF" id="PIRSF021774">
    <property type="entry name" value="UCP021774"/>
    <property type="match status" value="1"/>
</dbReference>
<dbReference type="InterPro" id="IPR035923">
    <property type="entry name" value="TT1751-like_sf"/>
</dbReference>
<evidence type="ECO:0000313" key="3">
    <source>
        <dbReference type="Proteomes" id="UP000239663"/>
    </source>
</evidence>
<dbReference type="InterPro" id="IPR016796">
    <property type="entry name" value="UCP021774"/>
</dbReference>
<organism evidence="2 3">
    <name type="scientific">Pradoshia eiseniae</name>
    <dbReference type="NCBI Taxonomy" id="2064768"/>
    <lineage>
        <taxon>Bacteria</taxon>
        <taxon>Bacillati</taxon>
        <taxon>Bacillota</taxon>
        <taxon>Bacilli</taxon>
        <taxon>Bacillales</taxon>
        <taxon>Bacillaceae</taxon>
        <taxon>Pradoshia</taxon>
    </lineage>
</organism>
<dbReference type="Proteomes" id="UP000239663">
    <property type="component" value="Unassembled WGS sequence"/>
</dbReference>
<dbReference type="OrthoDB" id="9791067at2"/>
<feature type="domain" description="DUF302" evidence="1">
    <location>
        <begin position="34"/>
        <end position="97"/>
    </location>
</feature>
<keyword evidence="3" id="KW-1185">Reference proteome</keyword>
<dbReference type="AlphaFoldDB" id="A0A2S7MY25"/>
<protein>
    <recommendedName>
        <fullName evidence="1">DUF302 domain-containing protein</fullName>
    </recommendedName>
</protein>
<dbReference type="Pfam" id="PF03625">
    <property type="entry name" value="DUF302"/>
    <property type="match status" value="1"/>
</dbReference>
<dbReference type="SUPFAM" id="SSF103247">
    <property type="entry name" value="TT1751-like"/>
    <property type="match status" value="1"/>
</dbReference>
<dbReference type="EMBL" id="PKOZ01000008">
    <property type="protein sequence ID" value="PQD94638.1"/>
    <property type="molecule type" value="Genomic_DNA"/>
</dbReference>
<comment type="caution">
    <text evidence="2">The sequence shown here is derived from an EMBL/GenBank/DDBJ whole genome shotgun (WGS) entry which is preliminary data.</text>
</comment>